<organism evidence="2 3">
    <name type="scientific">Rheinheimera tangshanensis</name>
    <dbReference type="NCBI Taxonomy" id="400153"/>
    <lineage>
        <taxon>Bacteria</taxon>
        <taxon>Pseudomonadati</taxon>
        <taxon>Pseudomonadota</taxon>
        <taxon>Gammaproteobacteria</taxon>
        <taxon>Chromatiales</taxon>
        <taxon>Chromatiaceae</taxon>
        <taxon>Rheinheimera</taxon>
    </lineage>
</organism>
<protein>
    <submittedName>
        <fullName evidence="2">Uncharacterized protein</fullName>
    </submittedName>
</protein>
<evidence type="ECO:0000313" key="2">
    <source>
        <dbReference type="EMBL" id="TXK82279.1"/>
    </source>
</evidence>
<dbReference type="RefSeq" id="WP_147903496.1">
    <property type="nucleotide sequence ID" value="NZ_BAAAGC010000017.1"/>
</dbReference>
<dbReference type="Proteomes" id="UP000321814">
    <property type="component" value="Unassembled WGS sequence"/>
</dbReference>
<feature type="transmembrane region" description="Helical" evidence="1">
    <location>
        <begin position="112"/>
        <end position="133"/>
    </location>
</feature>
<accession>A0A5C8M2S5</accession>
<keyword evidence="1" id="KW-0472">Membrane</keyword>
<keyword evidence="1" id="KW-0812">Transmembrane</keyword>
<evidence type="ECO:0000256" key="1">
    <source>
        <dbReference type="SAM" id="Phobius"/>
    </source>
</evidence>
<feature type="transmembrane region" description="Helical" evidence="1">
    <location>
        <begin position="71"/>
        <end position="92"/>
    </location>
</feature>
<sequence length="139" mass="15899">MAAIGFVTLLKNFSVRKLLFGVALLALMIFLVICITYTLKHSPWFLLGAVPFLLSVLVCYEGFIKVIQTYFLDYISCAVSFGFALVYLRLYWDSNYSSQMDGQSDIAWISLIPVHFLAYFVCCCLGLVAYYVYTKCWSR</sequence>
<reference evidence="2 3" key="1">
    <citation type="submission" date="2019-08" db="EMBL/GenBank/DDBJ databases">
        <title>Draft genome analysis of Rheinheimera tangshanensis isolated from the roots of fresh rice plants (Oryza sativa).</title>
        <authorList>
            <person name="Yu Q."/>
            <person name="Qi Y."/>
            <person name="Zhang H."/>
            <person name="Pu J."/>
        </authorList>
    </citation>
    <scope>NUCLEOTIDE SEQUENCE [LARGE SCALE GENOMIC DNA]</scope>
    <source>
        <strain evidence="2 3">JA3-B52</strain>
    </source>
</reference>
<gene>
    <name evidence="2" type="ORF">FU839_05165</name>
</gene>
<dbReference type="AlphaFoldDB" id="A0A5C8M2S5"/>
<keyword evidence="1" id="KW-1133">Transmembrane helix</keyword>
<evidence type="ECO:0000313" key="3">
    <source>
        <dbReference type="Proteomes" id="UP000321814"/>
    </source>
</evidence>
<keyword evidence="3" id="KW-1185">Reference proteome</keyword>
<comment type="caution">
    <text evidence="2">The sequence shown here is derived from an EMBL/GenBank/DDBJ whole genome shotgun (WGS) entry which is preliminary data.</text>
</comment>
<name>A0A5C8M2S5_9GAMM</name>
<dbReference type="EMBL" id="VRLR01000002">
    <property type="protein sequence ID" value="TXK82279.1"/>
    <property type="molecule type" value="Genomic_DNA"/>
</dbReference>
<feature type="transmembrane region" description="Helical" evidence="1">
    <location>
        <begin position="44"/>
        <end position="64"/>
    </location>
</feature>
<proteinExistence type="predicted"/>
<feature type="transmembrane region" description="Helical" evidence="1">
    <location>
        <begin position="18"/>
        <end position="38"/>
    </location>
</feature>